<feature type="compositionally biased region" description="Basic residues" evidence="1">
    <location>
        <begin position="48"/>
        <end position="64"/>
    </location>
</feature>
<organism evidence="2 3">
    <name type="scientific">Euplotes crassus</name>
    <dbReference type="NCBI Taxonomy" id="5936"/>
    <lineage>
        <taxon>Eukaryota</taxon>
        <taxon>Sar</taxon>
        <taxon>Alveolata</taxon>
        <taxon>Ciliophora</taxon>
        <taxon>Intramacronucleata</taxon>
        <taxon>Spirotrichea</taxon>
        <taxon>Hypotrichia</taxon>
        <taxon>Euplotida</taxon>
        <taxon>Euplotidae</taxon>
        <taxon>Moneuplotes</taxon>
    </lineage>
</organism>
<sequence length="359" mass="42323">MNNYVIQGKKSRIESMTFYRLKRKKEFKLNTKINQSYNQSEASSSERKNHHRTVRNACSRKNRKNLWMIRSRDRPPRMSPKLKNPLKTKNQDLINVLEDGDLSCMDTKVGLRKNLIYNSPEQVKTDAPSRIDKSFMASQRKSQKRLLNCSKAKITNDSNIQQSFGNDKRVVSYSKIADFGNYNKFLKMYKNKIDWKVQFKKRLLDSSNLQRLNHQKGIKIKSPPRKFNLNFLDLKRLRKRSFERLNQNNKSILLQNQLSQFQQETRYTELCVSGKRPKTRFLSQSNYRTLDKTSYHPKTDRKVYPKSTSTSIITNCPASTSTNFRKDESLGRRPKPPSTTCVRPKQVLAEQRDLYKFVE</sequence>
<reference evidence="2" key="1">
    <citation type="submission" date="2023-07" db="EMBL/GenBank/DDBJ databases">
        <authorList>
            <consortium name="AG Swart"/>
            <person name="Singh M."/>
            <person name="Singh A."/>
            <person name="Seah K."/>
            <person name="Emmerich C."/>
        </authorList>
    </citation>
    <scope>NUCLEOTIDE SEQUENCE</scope>
    <source>
        <strain evidence="2">DP1</strain>
    </source>
</reference>
<evidence type="ECO:0000313" key="2">
    <source>
        <dbReference type="EMBL" id="CAI2368304.1"/>
    </source>
</evidence>
<dbReference type="AlphaFoldDB" id="A0AAD1X9N6"/>
<protein>
    <submittedName>
        <fullName evidence="2">Uncharacterized protein</fullName>
    </submittedName>
</protein>
<feature type="region of interest" description="Disordered" evidence="1">
    <location>
        <begin position="292"/>
        <end position="341"/>
    </location>
</feature>
<accession>A0AAD1X9N6</accession>
<keyword evidence="3" id="KW-1185">Reference proteome</keyword>
<proteinExistence type="predicted"/>
<gene>
    <name evidence="2" type="ORF">ECRASSUSDP1_LOCUS9595</name>
</gene>
<dbReference type="EMBL" id="CAMPGE010009436">
    <property type="protein sequence ID" value="CAI2368304.1"/>
    <property type="molecule type" value="Genomic_DNA"/>
</dbReference>
<feature type="region of interest" description="Disordered" evidence="1">
    <location>
        <begin position="35"/>
        <end position="64"/>
    </location>
</feature>
<evidence type="ECO:0000256" key="1">
    <source>
        <dbReference type="SAM" id="MobiDB-lite"/>
    </source>
</evidence>
<comment type="caution">
    <text evidence="2">The sequence shown here is derived from an EMBL/GenBank/DDBJ whole genome shotgun (WGS) entry which is preliminary data.</text>
</comment>
<name>A0AAD1X9N6_EUPCR</name>
<feature type="compositionally biased region" description="Polar residues" evidence="1">
    <location>
        <begin position="306"/>
        <end position="323"/>
    </location>
</feature>
<feature type="compositionally biased region" description="Basic and acidic residues" evidence="1">
    <location>
        <begin position="292"/>
        <end position="303"/>
    </location>
</feature>
<dbReference type="Proteomes" id="UP001295684">
    <property type="component" value="Unassembled WGS sequence"/>
</dbReference>
<evidence type="ECO:0000313" key="3">
    <source>
        <dbReference type="Proteomes" id="UP001295684"/>
    </source>
</evidence>